<gene>
    <name evidence="8" type="primary">rpsT</name>
    <name evidence="9" type="ORF">CK501_12390</name>
</gene>
<evidence type="ECO:0000313" key="9">
    <source>
        <dbReference type="EMBL" id="PAU79604.1"/>
    </source>
</evidence>
<dbReference type="GO" id="GO:0006412">
    <property type="term" value="P:translation"/>
    <property type="evidence" value="ECO:0007669"/>
    <property type="project" value="UniProtKB-UniRule"/>
</dbReference>
<evidence type="ECO:0000256" key="5">
    <source>
        <dbReference type="ARBA" id="ARBA00022980"/>
    </source>
</evidence>
<accession>A0A2A2F4G5</accession>
<sequence>MANSPQARKRARLNEIQRKHNAGQRSRARTFIKKVETELNKGNAEGARAAFREMEPVLDSSVNKGIFAKNKVARHKSRLNARIKALQSA</sequence>
<dbReference type="OrthoDB" id="9807974at2"/>
<name>A0A2A2F4G5_9GAMM</name>
<evidence type="ECO:0000256" key="2">
    <source>
        <dbReference type="ARBA" id="ARBA00007634"/>
    </source>
</evidence>
<protein>
    <recommendedName>
        <fullName evidence="7 8">Small ribosomal subunit protein bS20</fullName>
    </recommendedName>
</protein>
<dbReference type="GO" id="GO:0005829">
    <property type="term" value="C:cytosol"/>
    <property type="evidence" value="ECO:0007669"/>
    <property type="project" value="TreeGrafter"/>
</dbReference>
<dbReference type="InterPro" id="IPR036510">
    <property type="entry name" value="Ribosomal_bS20_sf"/>
</dbReference>
<dbReference type="PANTHER" id="PTHR33398">
    <property type="entry name" value="30S RIBOSOMAL PROTEIN S20"/>
    <property type="match status" value="1"/>
</dbReference>
<keyword evidence="3 8" id="KW-0699">rRNA-binding</keyword>
<organism evidence="9 10">
    <name type="scientific">Halovibrio salipaludis</name>
    <dbReference type="NCBI Taxonomy" id="2032626"/>
    <lineage>
        <taxon>Bacteria</taxon>
        <taxon>Pseudomonadati</taxon>
        <taxon>Pseudomonadota</taxon>
        <taxon>Gammaproteobacteria</taxon>
        <taxon>Oceanospirillales</taxon>
        <taxon>Halomonadaceae</taxon>
        <taxon>Halovibrio</taxon>
    </lineage>
</organism>
<comment type="function">
    <text evidence="1 8">Binds directly to 16S ribosomal RNA.</text>
</comment>
<dbReference type="SUPFAM" id="SSF46992">
    <property type="entry name" value="Ribosomal protein S20"/>
    <property type="match status" value="1"/>
</dbReference>
<evidence type="ECO:0000256" key="1">
    <source>
        <dbReference type="ARBA" id="ARBA00003134"/>
    </source>
</evidence>
<evidence type="ECO:0000256" key="6">
    <source>
        <dbReference type="ARBA" id="ARBA00023274"/>
    </source>
</evidence>
<evidence type="ECO:0000256" key="3">
    <source>
        <dbReference type="ARBA" id="ARBA00022730"/>
    </source>
</evidence>
<dbReference type="FunFam" id="1.20.58.110:FF:000001">
    <property type="entry name" value="30S ribosomal protein S20"/>
    <property type="match status" value="1"/>
</dbReference>
<keyword evidence="5 8" id="KW-0689">Ribosomal protein</keyword>
<dbReference type="NCBIfam" id="TIGR00029">
    <property type="entry name" value="S20"/>
    <property type="match status" value="1"/>
</dbReference>
<dbReference type="GO" id="GO:0070181">
    <property type="term" value="F:small ribosomal subunit rRNA binding"/>
    <property type="evidence" value="ECO:0007669"/>
    <property type="project" value="TreeGrafter"/>
</dbReference>
<reference evidence="9 10" key="1">
    <citation type="submission" date="2017-08" db="EMBL/GenBank/DDBJ databases">
        <title>Halovibrio sewagensis sp. nov., isolated from wastewater of high salinity.</title>
        <authorList>
            <person name="Dong X."/>
            <person name="Zhang G."/>
        </authorList>
    </citation>
    <scope>NUCLEOTIDE SEQUENCE [LARGE SCALE GENOMIC DNA]</scope>
    <source>
        <strain evidence="9 10">YL5-2</strain>
    </source>
</reference>
<dbReference type="GO" id="GO:0015935">
    <property type="term" value="C:small ribosomal subunit"/>
    <property type="evidence" value="ECO:0007669"/>
    <property type="project" value="TreeGrafter"/>
</dbReference>
<proteinExistence type="inferred from homology"/>
<evidence type="ECO:0000256" key="4">
    <source>
        <dbReference type="ARBA" id="ARBA00022884"/>
    </source>
</evidence>
<comment type="similarity">
    <text evidence="2 8">Belongs to the bacterial ribosomal protein bS20 family.</text>
</comment>
<dbReference type="Gene3D" id="1.20.58.110">
    <property type="entry name" value="Ribosomal protein S20"/>
    <property type="match status" value="1"/>
</dbReference>
<dbReference type="AlphaFoldDB" id="A0A2A2F4G5"/>
<dbReference type="HAMAP" id="MF_00500">
    <property type="entry name" value="Ribosomal_bS20"/>
    <property type="match status" value="1"/>
</dbReference>
<dbReference type="Pfam" id="PF01649">
    <property type="entry name" value="Ribosomal_S20p"/>
    <property type="match status" value="1"/>
</dbReference>
<keyword evidence="4 8" id="KW-0694">RNA-binding</keyword>
<dbReference type="EMBL" id="NSKD01000006">
    <property type="protein sequence ID" value="PAU79604.1"/>
    <property type="molecule type" value="Genomic_DNA"/>
</dbReference>
<evidence type="ECO:0000256" key="8">
    <source>
        <dbReference type="HAMAP-Rule" id="MF_00500"/>
    </source>
</evidence>
<dbReference type="Proteomes" id="UP000218896">
    <property type="component" value="Unassembled WGS sequence"/>
</dbReference>
<dbReference type="InterPro" id="IPR002583">
    <property type="entry name" value="Ribosomal_bS20"/>
</dbReference>
<keyword evidence="6 8" id="KW-0687">Ribonucleoprotein</keyword>
<keyword evidence="10" id="KW-1185">Reference proteome</keyword>
<evidence type="ECO:0000313" key="10">
    <source>
        <dbReference type="Proteomes" id="UP000218896"/>
    </source>
</evidence>
<comment type="caution">
    <text evidence="9">The sequence shown here is derived from an EMBL/GenBank/DDBJ whole genome shotgun (WGS) entry which is preliminary data.</text>
</comment>
<dbReference type="GO" id="GO:0003735">
    <property type="term" value="F:structural constituent of ribosome"/>
    <property type="evidence" value="ECO:0007669"/>
    <property type="project" value="InterPro"/>
</dbReference>
<dbReference type="PANTHER" id="PTHR33398:SF1">
    <property type="entry name" value="SMALL RIBOSOMAL SUBUNIT PROTEIN BS20C"/>
    <property type="match status" value="1"/>
</dbReference>
<evidence type="ECO:0000256" key="7">
    <source>
        <dbReference type="ARBA" id="ARBA00035136"/>
    </source>
</evidence>
<dbReference type="RefSeq" id="WP_095618062.1">
    <property type="nucleotide sequence ID" value="NZ_NSKD01000006.1"/>
</dbReference>